<gene>
    <name evidence="3" type="ORF">TSAR_012834</name>
</gene>
<feature type="chain" id="PRO_5012285624" description="MATH domain-containing protein" evidence="1">
    <location>
        <begin position="36"/>
        <end position="411"/>
    </location>
</feature>
<name>A0A232EWW1_9HYME</name>
<dbReference type="PANTHER" id="PTHR46162:SF2">
    <property type="entry name" value="ANKYRIN REPEAT-CONTAINING PROTEIN-RELATED"/>
    <property type="match status" value="1"/>
</dbReference>
<dbReference type="Proteomes" id="UP000215335">
    <property type="component" value="Unassembled WGS sequence"/>
</dbReference>
<feature type="domain" description="MATH" evidence="2">
    <location>
        <begin position="269"/>
        <end position="396"/>
    </location>
</feature>
<keyword evidence="1" id="KW-0732">Signal</keyword>
<evidence type="ECO:0000313" key="3">
    <source>
        <dbReference type="EMBL" id="OXU22842.1"/>
    </source>
</evidence>
<protein>
    <recommendedName>
        <fullName evidence="2">MATH domain-containing protein</fullName>
    </recommendedName>
</protein>
<dbReference type="InterPro" id="IPR008974">
    <property type="entry name" value="TRAF-like"/>
</dbReference>
<dbReference type="EMBL" id="NNAY01001814">
    <property type="protein sequence ID" value="OXU22842.1"/>
    <property type="molecule type" value="Genomic_DNA"/>
</dbReference>
<proteinExistence type="predicted"/>
<dbReference type="Gene3D" id="2.60.210.10">
    <property type="entry name" value="Apoptosis, Tumor Necrosis Factor Receptor Associated Protein 2, Chain A"/>
    <property type="match status" value="2"/>
</dbReference>
<keyword evidence="4" id="KW-1185">Reference proteome</keyword>
<feature type="domain" description="MATH" evidence="2">
    <location>
        <begin position="54"/>
        <end position="183"/>
    </location>
</feature>
<dbReference type="SUPFAM" id="SSF49599">
    <property type="entry name" value="TRAF domain-like"/>
    <property type="match status" value="2"/>
</dbReference>
<organism evidence="3 4">
    <name type="scientific">Trichomalopsis sarcophagae</name>
    <dbReference type="NCBI Taxonomy" id="543379"/>
    <lineage>
        <taxon>Eukaryota</taxon>
        <taxon>Metazoa</taxon>
        <taxon>Ecdysozoa</taxon>
        <taxon>Arthropoda</taxon>
        <taxon>Hexapoda</taxon>
        <taxon>Insecta</taxon>
        <taxon>Pterygota</taxon>
        <taxon>Neoptera</taxon>
        <taxon>Endopterygota</taxon>
        <taxon>Hymenoptera</taxon>
        <taxon>Apocrita</taxon>
        <taxon>Proctotrupomorpha</taxon>
        <taxon>Chalcidoidea</taxon>
        <taxon>Pteromalidae</taxon>
        <taxon>Pteromalinae</taxon>
        <taxon>Trichomalopsis</taxon>
    </lineage>
</organism>
<evidence type="ECO:0000256" key="1">
    <source>
        <dbReference type="SAM" id="SignalP"/>
    </source>
</evidence>
<evidence type="ECO:0000259" key="2">
    <source>
        <dbReference type="PROSITE" id="PS50144"/>
    </source>
</evidence>
<reference evidence="3 4" key="1">
    <citation type="journal article" date="2017" name="Curr. Biol.">
        <title>The Evolution of Venom by Co-option of Single-Copy Genes.</title>
        <authorList>
            <person name="Martinson E.O."/>
            <person name="Mrinalini"/>
            <person name="Kelkar Y.D."/>
            <person name="Chang C.H."/>
            <person name="Werren J.H."/>
        </authorList>
    </citation>
    <scope>NUCLEOTIDE SEQUENCE [LARGE SCALE GENOMIC DNA]</scope>
    <source>
        <strain evidence="3 4">Alberta</strain>
        <tissue evidence="3">Whole body</tissue>
    </source>
</reference>
<dbReference type="Pfam" id="PF22486">
    <property type="entry name" value="MATH_2"/>
    <property type="match status" value="2"/>
</dbReference>
<evidence type="ECO:0000313" key="4">
    <source>
        <dbReference type="Proteomes" id="UP000215335"/>
    </source>
</evidence>
<comment type="caution">
    <text evidence="3">The sequence shown here is derived from an EMBL/GenBank/DDBJ whole genome shotgun (WGS) entry which is preliminary data.</text>
</comment>
<feature type="signal peptide" evidence="1">
    <location>
        <begin position="1"/>
        <end position="35"/>
    </location>
</feature>
<dbReference type="PROSITE" id="PS50144">
    <property type="entry name" value="MATH"/>
    <property type="match status" value="2"/>
</dbReference>
<accession>A0A232EWW1</accession>
<dbReference type="AlphaFoldDB" id="A0A232EWW1"/>
<sequence length="411" mass="47364">MDVDTNNNIDRRNITKQFIQLFLLFSIFSLPQISAKVNTSDVGQWGSTEIKSLKFNYLWTVKNFSLYEKDRGISLESPFFDDTVINDPCNWSLLLYPGGRESDKEYLAIYVQYVSGKELSVRAEYKISVLDSSYNEIKTLEDHSIFNKGGLGSGSRKMILREYVLDPVNNVLRDDELAIYVEVAETRMLKGRRIVYFCTNSAYSYNSAVKYTMDQNVGDQVGVNRRCVTKSFVQLCLLLTIISLPQLALSKVDKSKVDQWGSTEVELVKFDYLWIVKNFSLYREKEGEFLKSPLFTSMHNGAYHWNVLLYPRGFFNGDYLTVDLQYVFGSVPTVAAEYKISVLNSTYDEIVNKHDSATFTRDGPAFGFREIVRRDYVMDAANNVLRNDELAIYVEVTEYRTISNPRFVNRN</sequence>
<dbReference type="InterPro" id="IPR002083">
    <property type="entry name" value="MATH/TRAF_dom"/>
</dbReference>
<dbReference type="STRING" id="543379.A0A232EWW1"/>
<dbReference type="PANTHER" id="PTHR46162">
    <property type="entry name" value="TRAF-LIKE FAMILY PROTEIN"/>
    <property type="match status" value="1"/>
</dbReference>